<protein>
    <recommendedName>
        <fullName evidence="5">Shikimate kinase</fullName>
    </recommendedName>
</protein>
<evidence type="ECO:0000313" key="4">
    <source>
        <dbReference type="Proteomes" id="UP000268291"/>
    </source>
</evidence>
<dbReference type="OrthoDB" id="193997at2"/>
<dbReference type="InterPro" id="IPR027417">
    <property type="entry name" value="P-loop_NTPase"/>
</dbReference>
<dbReference type="Proteomes" id="UP000241203">
    <property type="component" value="Unassembled WGS sequence"/>
</dbReference>
<proteinExistence type="predicted"/>
<dbReference type="EMBL" id="PYAU01000001">
    <property type="protein sequence ID" value="PSL37327.1"/>
    <property type="molecule type" value="Genomic_DNA"/>
</dbReference>
<sequence length="162" mass="17428">METSPDSASAPTGDAGCVVLMLGYPGMGKRTVGAEVARQLGGVLVDNALINRPVLELFQWDGIEPLPAGVWDYVAPIRATVMRAIEDLAPATESFVFTNVLDDGPQGAARYEAIRALATRRGSPFLAVMLTCDIDIQVSRIDTPIAWRCGREPTRRDIAGTR</sequence>
<evidence type="ECO:0000313" key="3">
    <source>
        <dbReference type="Proteomes" id="UP000241203"/>
    </source>
</evidence>
<evidence type="ECO:0000313" key="1">
    <source>
        <dbReference type="EMBL" id="PSL37327.1"/>
    </source>
</evidence>
<dbReference type="Gene3D" id="3.40.50.300">
    <property type="entry name" value="P-loop containing nucleotide triphosphate hydrolases"/>
    <property type="match status" value="1"/>
</dbReference>
<name>A0A2P8GTN5_9MICO</name>
<accession>A0A2P8GTN5</accession>
<dbReference type="RefSeq" id="WP_106562481.1">
    <property type="nucleotide sequence ID" value="NZ_PYAU01000001.1"/>
</dbReference>
<evidence type="ECO:0008006" key="5">
    <source>
        <dbReference type="Google" id="ProtNLM"/>
    </source>
</evidence>
<gene>
    <name evidence="1" type="ORF">CLV49_0934</name>
    <name evidence="2" type="ORF">ELQ93_13700</name>
</gene>
<keyword evidence="4" id="KW-1185">Reference proteome</keyword>
<dbReference type="AlphaFoldDB" id="A0A2P8GTN5"/>
<comment type="caution">
    <text evidence="1">The sequence shown here is derived from an EMBL/GenBank/DDBJ whole genome shotgun (WGS) entry which is preliminary data.</text>
</comment>
<reference evidence="1 3" key="1">
    <citation type="submission" date="2018-03" db="EMBL/GenBank/DDBJ databases">
        <title>Genomic Encyclopedia of Archaeal and Bacterial Type Strains, Phase II (KMG-II): from individual species to whole genera.</title>
        <authorList>
            <person name="Goeker M."/>
        </authorList>
    </citation>
    <scope>NUCLEOTIDE SEQUENCE [LARGE SCALE GENOMIC DNA]</scope>
    <source>
        <strain evidence="1 3">DSM 21548</strain>
    </source>
</reference>
<dbReference type="EMBL" id="RZGY01000002">
    <property type="protein sequence ID" value="RUQ84650.1"/>
    <property type="molecule type" value="Genomic_DNA"/>
</dbReference>
<dbReference type="SUPFAM" id="SSF52540">
    <property type="entry name" value="P-loop containing nucleoside triphosphate hydrolases"/>
    <property type="match status" value="1"/>
</dbReference>
<dbReference type="Proteomes" id="UP000268291">
    <property type="component" value="Unassembled WGS sequence"/>
</dbReference>
<evidence type="ECO:0000313" key="2">
    <source>
        <dbReference type="EMBL" id="RUQ84650.1"/>
    </source>
</evidence>
<reference evidence="2 4" key="2">
    <citation type="submission" date="2018-12" db="EMBL/GenBank/DDBJ databases">
        <authorList>
            <person name="hu s."/>
            <person name="Xu Y."/>
            <person name="Xu B."/>
            <person name="Li F."/>
        </authorList>
    </citation>
    <scope>NUCLEOTIDE SEQUENCE [LARGE SCALE GENOMIC DNA]</scope>
    <source>
        <strain evidence="2 4">KSW2-17</strain>
    </source>
</reference>
<organism evidence="1 3">
    <name type="scientific">Labedella gwakjiensis</name>
    <dbReference type="NCBI Taxonomy" id="390269"/>
    <lineage>
        <taxon>Bacteria</taxon>
        <taxon>Bacillati</taxon>
        <taxon>Actinomycetota</taxon>
        <taxon>Actinomycetes</taxon>
        <taxon>Micrococcales</taxon>
        <taxon>Microbacteriaceae</taxon>
        <taxon>Labedella</taxon>
    </lineage>
</organism>